<evidence type="ECO:0000256" key="5">
    <source>
        <dbReference type="ARBA" id="ARBA00023136"/>
    </source>
</evidence>
<evidence type="ECO:0008006" key="9">
    <source>
        <dbReference type="Google" id="ProtNLM"/>
    </source>
</evidence>
<comment type="caution">
    <text evidence="7">The sequence shown here is derived from an EMBL/GenBank/DDBJ whole genome shotgun (WGS) entry which is preliminary data.</text>
</comment>
<evidence type="ECO:0000256" key="6">
    <source>
        <dbReference type="SAM" id="Phobius"/>
    </source>
</evidence>
<comment type="similarity">
    <text evidence="2">Belongs to the major facilitator superfamily. TCR/Tet family.</text>
</comment>
<sequence>MVMIAFFLHLHTPRTPLVDGLKAIDWLAVLGEGPLISGILLLPYALTLSIGSGVVGIFIRKTGRYLEAIWFGMVVMTLGMGLLIDLPLVPSWPRIILYQVVAGIGAGPNFQAPLIALQSMISPRDIATATSTFGFTRNIGTSIAVVIGGVVFQNGMQDQVAGLRASLGDRTAALLSGGTAGANVRIVNSLPHAKKAIAREAFRLALRKMWILFVGVSAFGMVASLFVGEFHTGRTSTTWKIVPVTLSHDYKRALLTDFPMSGKQTLSKENLQVKTGLPQRDEYNKDGDQGIVPAVVGDSRGDVIDKV</sequence>
<reference evidence="7" key="1">
    <citation type="submission" date="2021-03" db="EMBL/GenBank/DDBJ databases">
        <title>Comparative genomics and phylogenomic investigation of the class Geoglossomycetes provide insights into ecological specialization and systematics.</title>
        <authorList>
            <person name="Melie T."/>
            <person name="Pirro S."/>
            <person name="Miller A.N."/>
            <person name="Quandt A."/>
        </authorList>
    </citation>
    <scope>NUCLEOTIDE SEQUENCE</scope>
    <source>
        <strain evidence="7">GBOQ0MN5Z8</strain>
    </source>
</reference>
<proteinExistence type="inferred from homology"/>
<evidence type="ECO:0000256" key="3">
    <source>
        <dbReference type="ARBA" id="ARBA00022692"/>
    </source>
</evidence>
<dbReference type="GO" id="GO:0022857">
    <property type="term" value="F:transmembrane transporter activity"/>
    <property type="evidence" value="ECO:0007669"/>
    <property type="project" value="TreeGrafter"/>
</dbReference>
<dbReference type="AlphaFoldDB" id="A0A9P8L2J1"/>
<dbReference type="Gene3D" id="1.20.1250.20">
    <property type="entry name" value="MFS general substrate transporter like domains"/>
    <property type="match status" value="1"/>
</dbReference>
<accession>A0A9P8L2J1</accession>
<feature type="transmembrane region" description="Helical" evidence="6">
    <location>
        <begin position="65"/>
        <end position="84"/>
    </location>
</feature>
<keyword evidence="4 6" id="KW-1133">Transmembrane helix</keyword>
<feature type="transmembrane region" description="Helical" evidence="6">
    <location>
        <begin position="36"/>
        <end position="58"/>
    </location>
</feature>
<organism evidence="7 8">
    <name type="scientific">Glutinoglossum americanum</name>
    <dbReference type="NCBI Taxonomy" id="1670608"/>
    <lineage>
        <taxon>Eukaryota</taxon>
        <taxon>Fungi</taxon>
        <taxon>Dikarya</taxon>
        <taxon>Ascomycota</taxon>
        <taxon>Pezizomycotina</taxon>
        <taxon>Geoglossomycetes</taxon>
        <taxon>Geoglossales</taxon>
        <taxon>Geoglossaceae</taxon>
        <taxon>Glutinoglossum</taxon>
    </lineage>
</organism>
<feature type="transmembrane region" description="Helical" evidence="6">
    <location>
        <begin position="209"/>
        <end position="228"/>
    </location>
</feature>
<dbReference type="OrthoDB" id="10021397at2759"/>
<evidence type="ECO:0000256" key="2">
    <source>
        <dbReference type="ARBA" id="ARBA00007520"/>
    </source>
</evidence>
<comment type="subcellular location">
    <subcellularLocation>
        <location evidence="1">Membrane</location>
        <topology evidence="1">Multi-pass membrane protein</topology>
    </subcellularLocation>
</comment>
<keyword evidence="8" id="KW-1185">Reference proteome</keyword>
<evidence type="ECO:0000313" key="7">
    <source>
        <dbReference type="EMBL" id="KAH0544171.1"/>
    </source>
</evidence>
<dbReference type="EMBL" id="JAGHQL010000022">
    <property type="protein sequence ID" value="KAH0544171.1"/>
    <property type="molecule type" value="Genomic_DNA"/>
</dbReference>
<evidence type="ECO:0000313" key="8">
    <source>
        <dbReference type="Proteomes" id="UP000698800"/>
    </source>
</evidence>
<name>A0A9P8L2J1_9PEZI</name>
<dbReference type="GO" id="GO:0005886">
    <property type="term" value="C:plasma membrane"/>
    <property type="evidence" value="ECO:0007669"/>
    <property type="project" value="TreeGrafter"/>
</dbReference>
<dbReference type="InterPro" id="IPR036259">
    <property type="entry name" value="MFS_trans_sf"/>
</dbReference>
<dbReference type="SUPFAM" id="SSF103473">
    <property type="entry name" value="MFS general substrate transporter"/>
    <property type="match status" value="1"/>
</dbReference>
<feature type="transmembrane region" description="Helical" evidence="6">
    <location>
        <begin position="96"/>
        <end position="117"/>
    </location>
</feature>
<dbReference type="PANTHER" id="PTHR23501:SF102">
    <property type="entry name" value="DRUG TRANSPORTER, PUTATIVE (AFU_ORTHOLOGUE AFUA_3G08530)-RELATED"/>
    <property type="match status" value="1"/>
</dbReference>
<gene>
    <name evidence="7" type="ORF">FGG08_001616</name>
</gene>
<keyword evidence="5 6" id="KW-0472">Membrane</keyword>
<dbReference type="Proteomes" id="UP000698800">
    <property type="component" value="Unassembled WGS sequence"/>
</dbReference>
<protein>
    <recommendedName>
        <fullName evidence="9">Major facilitator superfamily (MFS) profile domain-containing protein</fullName>
    </recommendedName>
</protein>
<keyword evidence="3 6" id="KW-0812">Transmembrane</keyword>
<evidence type="ECO:0000256" key="1">
    <source>
        <dbReference type="ARBA" id="ARBA00004141"/>
    </source>
</evidence>
<dbReference type="PANTHER" id="PTHR23501">
    <property type="entry name" value="MAJOR FACILITATOR SUPERFAMILY"/>
    <property type="match status" value="1"/>
</dbReference>
<evidence type="ECO:0000256" key="4">
    <source>
        <dbReference type="ARBA" id="ARBA00022989"/>
    </source>
</evidence>